<keyword evidence="1" id="KW-0175">Coiled coil</keyword>
<evidence type="ECO:0008006" key="3">
    <source>
        <dbReference type="Google" id="ProtNLM"/>
    </source>
</evidence>
<reference evidence="2" key="1">
    <citation type="submission" date="2016-10" db="EMBL/GenBank/DDBJ databases">
        <authorList>
            <person name="de Groot N.N."/>
        </authorList>
    </citation>
    <scope>NUCLEOTIDE SEQUENCE</scope>
</reference>
<accession>A0A1W1BIT4</accession>
<name>A0A1W1BIT4_9ZZZZ</name>
<sequence length="72" mass="8408">MSVLDRLQEKIELLKTNLDNLKEENNNLKSDMEGASHNQAELQNTIDLLRYELEEKDREIEEIILKVEALLA</sequence>
<proteinExistence type="predicted"/>
<evidence type="ECO:0000256" key="1">
    <source>
        <dbReference type="SAM" id="Coils"/>
    </source>
</evidence>
<protein>
    <recommendedName>
        <fullName evidence="3">Cell division protein ZapB</fullName>
    </recommendedName>
</protein>
<organism evidence="2">
    <name type="scientific">hydrothermal vent metagenome</name>
    <dbReference type="NCBI Taxonomy" id="652676"/>
    <lineage>
        <taxon>unclassified sequences</taxon>
        <taxon>metagenomes</taxon>
        <taxon>ecological metagenomes</taxon>
    </lineage>
</organism>
<evidence type="ECO:0000313" key="2">
    <source>
        <dbReference type="EMBL" id="SFV53442.1"/>
    </source>
</evidence>
<feature type="coiled-coil region" evidence="1">
    <location>
        <begin position="4"/>
        <end position="66"/>
    </location>
</feature>
<dbReference type="AlphaFoldDB" id="A0A1W1BIT4"/>
<dbReference type="EMBL" id="FPHG01000018">
    <property type="protein sequence ID" value="SFV53442.1"/>
    <property type="molecule type" value="Genomic_DNA"/>
</dbReference>
<dbReference type="Gene3D" id="1.20.5.190">
    <property type="match status" value="1"/>
</dbReference>
<gene>
    <name evidence="2" type="ORF">MNB_SV-9-886</name>
</gene>